<protein>
    <recommendedName>
        <fullName evidence="3">Secreted protein</fullName>
    </recommendedName>
</protein>
<gene>
    <name evidence="1" type="ORF">niasHT_029541</name>
</gene>
<organism evidence="1 2">
    <name type="scientific">Heterodera trifolii</name>
    <dbReference type="NCBI Taxonomy" id="157864"/>
    <lineage>
        <taxon>Eukaryota</taxon>
        <taxon>Metazoa</taxon>
        <taxon>Ecdysozoa</taxon>
        <taxon>Nematoda</taxon>
        <taxon>Chromadorea</taxon>
        <taxon>Rhabditida</taxon>
        <taxon>Tylenchina</taxon>
        <taxon>Tylenchomorpha</taxon>
        <taxon>Tylenchoidea</taxon>
        <taxon>Heteroderidae</taxon>
        <taxon>Heteroderinae</taxon>
        <taxon>Heterodera</taxon>
    </lineage>
</organism>
<evidence type="ECO:0000313" key="2">
    <source>
        <dbReference type="Proteomes" id="UP001620626"/>
    </source>
</evidence>
<accession>A0ABD2JB35</accession>
<proteinExistence type="predicted"/>
<dbReference type="Proteomes" id="UP001620626">
    <property type="component" value="Unassembled WGS sequence"/>
</dbReference>
<name>A0ABD2JB35_9BILA</name>
<dbReference type="EMBL" id="JBICBT010001015">
    <property type="protein sequence ID" value="KAL3087777.1"/>
    <property type="molecule type" value="Genomic_DNA"/>
</dbReference>
<keyword evidence="2" id="KW-1185">Reference proteome</keyword>
<evidence type="ECO:0008006" key="3">
    <source>
        <dbReference type="Google" id="ProtNLM"/>
    </source>
</evidence>
<sequence>MEFARRRPMLSAPFGALLGAVVAVAVLLPSHCNVEEGIRTFQSQAEILCSSIFRHFRPKKSRAGFNTISSTVIRPSQQSGKNCREKEHKIVLLFRGKVRPKVNTDF</sequence>
<comment type="caution">
    <text evidence="1">The sequence shown here is derived from an EMBL/GenBank/DDBJ whole genome shotgun (WGS) entry which is preliminary data.</text>
</comment>
<evidence type="ECO:0000313" key="1">
    <source>
        <dbReference type="EMBL" id="KAL3087777.1"/>
    </source>
</evidence>
<dbReference type="AlphaFoldDB" id="A0ABD2JB35"/>
<reference evidence="1 2" key="1">
    <citation type="submission" date="2024-10" db="EMBL/GenBank/DDBJ databases">
        <authorList>
            <person name="Kim D."/>
        </authorList>
    </citation>
    <scope>NUCLEOTIDE SEQUENCE [LARGE SCALE GENOMIC DNA]</scope>
    <source>
        <strain evidence="1">BH-2024</strain>
    </source>
</reference>